<dbReference type="EMBL" id="JACSQV010000001">
    <property type="protein sequence ID" value="MBD7916882.1"/>
    <property type="molecule type" value="Genomic_DNA"/>
</dbReference>
<reference evidence="2 3" key="1">
    <citation type="submission" date="2020-08" db="EMBL/GenBank/DDBJ databases">
        <title>A Genomic Blueprint of the Chicken Gut Microbiome.</title>
        <authorList>
            <person name="Gilroy R."/>
            <person name="Ravi A."/>
            <person name="Getino M."/>
            <person name="Pursley I."/>
            <person name="Horton D.L."/>
            <person name="Alikhan N.-F."/>
            <person name="Baker D."/>
            <person name="Gharbi K."/>
            <person name="Hall N."/>
            <person name="Watson M."/>
            <person name="Adriaenssens E.M."/>
            <person name="Foster-Nyarko E."/>
            <person name="Jarju S."/>
            <person name="Secka A."/>
            <person name="Antonio M."/>
            <person name="Oren A."/>
            <person name="Chaudhuri R."/>
            <person name="La Ragione R.M."/>
            <person name="Hildebrand F."/>
            <person name="Pallen M.J."/>
        </authorList>
    </citation>
    <scope>NUCLEOTIDE SEQUENCE [LARGE SCALE GENOMIC DNA]</scope>
    <source>
        <strain evidence="2 3">Sa3CUA2</strain>
    </source>
</reference>
<accession>A0ABR8Q8X9</accession>
<gene>
    <name evidence="2" type="ORF">H9657_01120</name>
</gene>
<name>A0ABR8Q8X9_9CELL</name>
<feature type="compositionally biased region" description="Basic residues" evidence="1">
    <location>
        <begin position="90"/>
        <end position="99"/>
    </location>
</feature>
<evidence type="ECO:0000313" key="3">
    <source>
        <dbReference type="Proteomes" id="UP000604241"/>
    </source>
</evidence>
<organism evidence="2 3">
    <name type="scientific">Cellulomonas avistercoris</name>
    <dbReference type="NCBI Taxonomy" id="2762242"/>
    <lineage>
        <taxon>Bacteria</taxon>
        <taxon>Bacillati</taxon>
        <taxon>Actinomycetota</taxon>
        <taxon>Actinomycetes</taxon>
        <taxon>Micrococcales</taxon>
        <taxon>Cellulomonadaceae</taxon>
        <taxon>Cellulomonas</taxon>
    </lineage>
</organism>
<sequence length="110" mass="12234">MLWFTVWTVLVLATLTGAFLVGRRVWRSGVALAHELGRAGDVAAQLSQRAAELEDQARAAHVAQRPALGADAEELGARVEQLRAVRREQRARRRERHRTTVADAATRWLG</sequence>
<proteinExistence type="predicted"/>
<evidence type="ECO:0000313" key="2">
    <source>
        <dbReference type="EMBL" id="MBD7916882.1"/>
    </source>
</evidence>
<feature type="region of interest" description="Disordered" evidence="1">
    <location>
        <begin position="90"/>
        <end position="110"/>
    </location>
</feature>
<protein>
    <submittedName>
        <fullName evidence="2">Uncharacterized protein</fullName>
    </submittedName>
</protein>
<dbReference type="RefSeq" id="WP_191779476.1">
    <property type="nucleotide sequence ID" value="NZ_JACSQV010000001.1"/>
</dbReference>
<dbReference type="Proteomes" id="UP000604241">
    <property type="component" value="Unassembled WGS sequence"/>
</dbReference>
<comment type="caution">
    <text evidence="2">The sequence shown here is derived from an EMBL/GenBank/DDBJ whole genome shotgun (WGS) entry which is preliminary data.</text>
</comment>
<keyword evidence="3" id="KW-1185">Reference proteome</keyword>
<evidence type="ECO:0000256" key="1">
    <source>
        <dbReference type="SAM" id="MobiDB-lite"/>
    </source>
</evidence>